<evidence type="ECO:0000256" key="1">
    <source>
        <dbReference type="SAM" id="MobiDB-lite"/>
    </source>
</evidence>
<reference evidence="2" key="7">
    <citation type="journal article" date="2005" name="Science">
        <title>The Transcriptional Landscape of the Mammalian Genome.</title>
        <authorList>
            <consortium name="The FANTOM Consortium"/>
            <consortium name="Riken Genome Exploration Research Group and Genome Science Group (Genome Network Project Core Group)"/>
        </authorList>
    </citation>
    <scope>NUCLEOTIDE SEQUENCE</scope>
    <source>
        <strain evidence="2">C57BL/6J</strain>
        <tissue evidence="2">Testis</tissue>
    </source>
</reference>
<protein>
    <submittedName>
        <fullName evidence="2">Uncharacterized protein</fullName>
    </submittedName>
</protein>
<feature type="compositionally biased region" description="Polar residues" evidence="1">
    <location>
        <begin position="32"/>
        <end position="53"/>
    </location>
</feature>
<dbReference type="AlphaFoldDB" id="Q9D9I3"/>
<reference evidence="2" key="8">
    <citation type="journal article" date="2005" name="Science">
        <title>Antisense Transcription in the Mammalian Transcriptome.</title>
        <authorList>
            <consortium name="RIKEN Genome Exploration Research Group and Genome Science Group (Genome Network Project Core Group) and the FANTOM Consortium"/>
        </authorList>
    </citation>
    <scope>NUCLEOTIDE SEQUENCE</scope>
    <source>
        <strain evidence="2">C57BL/6J</strain>
        <tissue evidence="2">Testis</tissue>
    </source>
</reference>
<evidence type="ECO:0000313" key="2">
    <source>
        <dbReference type="EMBL" id="BAB24778.1"/>
    </source>
</evidence>
<reference evidence="2" key="5">
    <citation type="journal article" date="2001" name="Nature">
        <title>Functional annotation of a full-length mouse cDNA collection.</title>
        <authorList>
            <consortium name="The RIKEN Genome Exploration Research Group Phase II Team and the FANTOM Consortium"/>
        </authorList>
    </citation>
    <scope>NUCLEOTIDE SEQUENCE</scope>
    <source>
        <strain evidence="2">C57BL/6J</strain>
        <tissue evidence="2">Testis</tissue>
    </source>
</reference>
<reference evidence="2" key="4">
    <citation type="submission" date="2000-07" db="EMBL/GenBank/DDBJ databases">
        <authorList>
            <person name="Adachi J."/>
            <person name="Aizawa K."/>
            <person name="Akahira S."/>
            <person name="Akimura T."/>
            <person name="Arai A."/>
            <person name="Aono H."/>
            <person name="Arakawa T."/>
            <person name="Bono H."/>
            <person name="Carninci P."/>
            <person name="Fukuda S."/>
            <person name="Fukunishi Y."/>
            <person name="Furuno M."/>
            <person name="Hanagaki T."/>
            <person name="Hara A."/>
            <person name="Hayatsu N."/>
            <person name="Hiramoto K."/>
            <person name="Hiraoka T."/>
            <person name="Hori F."/>
            <person name="Imotani K."/>
            <person name="Ishii Y."/>
            <person name="Itoh M."/>
            <person name="Izawa M."/>
            <person name="Kasukawa T."/>
            <person name="Kato H."/>
            <person name="Kawai J."/>
            <person name="Kojima Y."/>
            <person name="Konno H."/>
            <person name="Kouda M."/>
            <person name="Koya S."/>
            <person name="Kurihara C."/>
            <person name="Matsuyama T."/>
            <person name="Miyazaki A."/>
            <person name="Nishi K."/>
            <person name="Nomura K."/>
            <person name="Numazaki R."/>
            <person name="Ohno M."/>
            <person name="Okazaki Y."/>
            <person name="Okido T."/>
            <person name="Owa C."/>
            <person name="Saito H."/>
            <person name="Saito R."/>
            <person name="Sakai C."/>
            <person name="Sakai K."/>
            <person name="Sano H."/>
            <person name="Sasaki D."/>
            <person name="Shibata K."/>
            <person name="Shibata Y."/>
            <person name="Shinagawa A."/>
            <person name="Shiraki T."/>
            <person name="Sogabe Y."/>
            <person name="Suzuki H."/>
            <person name="Tagami M."/>
            <person name="Tagawa A."/>
            <person name="Takahashi F."/>
            <person name="Tanaka T."/>
            <person name="Tejima Y."/>
            <person name="Toya T."/>
            <person name="Yamamura T."/>
            <person name="Yasunishi A."/>
            <person name="Yoshida K."/>
            <person name="Yoshino M."/>
            <person name="Muramatsu M."/>
            <person name="Hayashizaki Y."/>
        </authorList>
    </citation>
    <scope>NUCLEOTIDE SEQUENCE</scope>
    <source>
        <strain evidence="2">C57BL/6J</strain>
        <tissue evidence="2">Testis</tissue>
    </source>
</reference>
<name>Q9D9I3_MOUSE</name>
<reference evidence="2" key="3">
    <citation type="journal article" date="2000" name="Genome Res.">
        <title>RIKEN integrated sequence analysis (RISA) system--384-format sequencing pipeline with 384 multicapillary sequencer.</title>
        <authorList>
            <person name="Shibata K."/>
            <person name="Itoh M."/>
            <person name="Aizawa K."/>
            <person name="Nagaoka S."/>
            <person name="Sasaki N."/>
            <person name="Carninci P."/>
            <person name="Konno H."/>
            <person name="Akiyama J."/>
            <person name="Nishi K."/>
            <person name="Kitsunai T."/>
            <person name="Tashiro H."/>
            <person name="Itoh M."/>
            <person name="Sumi N."/>
            <person name="Ishii Y."/>
            <person name="Nakamura S."/>
            <person name="Hazama M."/>
            <person name="Nishine T."/>
            <person name="Harada A."/>
            <person name="Yamamoto R."/>
            <person name="Matsumoto H."/>
            <person name="Sakaguchi S."/>
            <person name="Ikegami T."/>
            <person name="Kashiwagi K."/>
            <person name="Fujiwake S."/>
            <person name="Inoue K."/>
            <person name="Togawa Y."/>
            <person name="Izawa M."/>
            <person name="Ohara E."/>
            <person name="Watahiki M."/>
            <person name="Yoneda Y."/>
            <person name="Ishikawa T."/>
            <person name="Ozawa K."/>
            <person name="Tanaka T."/>
            <person name="Matsuura S."/>
            <person name="Kawai J."/>
            <person name="Okazaki Y."/>
            <person name="Muramatsu M."/>
            <person name="Inoue Y."/>
            <person name="Kira A."/>
            <person name="Hayashizaki Y."/>
        </authorList>
    </citation>
    <scope>NUCLEOTIDE SEQUENCE</scope>
    <source>
        <strain evidence="2">C57BL/6J</strain>
        <tissue evidence="2">Testis</tissue>
    </source>
</reference>
<sequence>MFAPGTTFLCVIRTTFFTETRWATKPRKKQLKPQTYNLASRASSPPQPHQASELQVHPQPHPDSGHQVFEPHPTSMNLASCRAYGRSQGACFSKGNVSSYSQRHQCVIGNCLQDTDAPNKNKIRNKNPLQRQ</sequence>
<reference evidence="2" key="2">
    <citation type="journal article" date="2000" name="Genome Res.">
        <title>Normalization and subtraction of cap-trapper-selected cDNAs to prepare full-length cDNA libraries for rapid discovery of new genes.</title>
        <authorList>
            <person name="Carninci P."/>
            <person name="Shibata Y."/>
            <person name="Hayatsu N."/>
            <person name="Sugahara Y."/>
            <person name="Shibata K."/>
            <person name="Itoh M."/>
            <person name="Konno H."/>
            <person name="Okazaki Y."/>
            <person name="Muramatsu M."/>
            <person name="Hayashizaki Y."/>
        </authorList>
    </citation>
    <scope>NUCLEOTIDE SEQUENCE</scope>
    <source>
        <strain evidence="2">C57BL/6J</strain>
        <tissue evidence="2">Testis</tissue>
    </source>
</reference>
<proteinExistence type="evidence at transcript level"/>
<organism evidence="2">
    <name type="scientific">Mus musculus</name>
    <name type="common">Mouse</name>
    <dbReference type="NCBI Taxonomy" id="10090"/>
    <lineage>
        <taxon>Eukaryota</taxon>
        <taxon>Metazoa</taxon>
        <taxon>Chordata</taxon>
        <taxon>Craniata</taxon>
        <taxon>Vertebrata</taxon>
        <taxon>Euteleostomi</taxon>
        <taxon>Mammalia</taxon>
        <taxon>Eutheria</taxon>
        <taxon>Euarchontoglires</taxon>
        <taxon>Glires</taxon>
        <taxon>Rodentia</taxon>
        <taxon>Myomorpha</taxon>
        <taxon>Muroidea</taxon>
        <taxon>Muridae</taxon>
        <taxon>Murinae</taxon>
        <taxon>Mus</taxon>
        <taxon>Mus</taxon>
    </lineage>
</organism>
<reference evidence="2" key="1">
    <citation type="journal article" date="1999" name="Methods Enzymol.">
        <title>High-efficiency full-length cDNA cloning.</title>
        <authorList>
            <person name="Carninci P."/>
            <person name="Hayashizaki Y."/>
        </authorList>
    </citation>
    <scope>NUCLEOTIDE SEQUENCE</scope>
    <source>
        <strain evidence="2">C57BL/6J</strain>
        <tissue evidence="2">Testis</tissue>
    </source>
</reference>
<feature type="region of interest" description="Disordered" evidence="1">
    <location>
        <begin position="113"/>
        <end position="132"/>
    </location>
</feature>
<feature type="region of interest" description="Disordered" evidence="1">
    <location>
        <begin position="25"/>
        <end position="72"/>
    </location>
</feature>
<reference evidence="2" key="6">
    <citation type="journal article" date="2002" name="Nature">
        <title>Analysis of the mouse transcriptome based on functional annotation of 60,770 full-length cDNAs.</title>
        <authorList>
            <consortium name="The FANTOM Consortium and the RIKEN Genome Exploration Research Group Phase I and II Team"/>
        </authorList>
    </citation>
    <scope>NUCLEOTIDE SEQUENCE</scope>
    <source>
        <strain evidence="2">C57BL/6J</strain>
        <tissue evidence="2">Testis</tissue>
    </source>
</reference>
<dbReference type="AGR" id="MGI:1923875"/>
<accession>Q9D9I3</accession>
<dbReference type="EMBL" id="AK006878">
    <property type="protein sequence ID" value="BAB24778.1"/>
    <property type="molecule type" value="mRNA"/>
</dbReference>
<gene>
    <name evidence="3" type="primary">Hoxd3os1</name>
    <name evidence="3" type="synonym">1700109F18Rik</name>
</gene>
<dbReference type="MGI" id="MGI:1923875">
    <property type="gene designation" value="Hoxd3os1"/>
</dbReference>
<evidence type="ECO:0000313" key="3">
    <source>
        <dbReference type="MGI" id="MGI:1923875"/>
    </source>
</evidence>